<dbReference type="PROSITE" id="PS51257">
    <property type="entry name" value="PROKAR_LIPOPROTEIN"/>
    <property type="match status" value="1"/>
</dbReference>
<proteinExistence type="predicted"/>
<organism evidence="2 3">
    <name type="scientific">Nocardia aurea</name>
    <dbReference type="NCBI Taxonomy" id="2144174"/>
    <lineage>
        <taxon>Bacteria</taxon>
        <taxon>Bacillati</taxon>
        <taxon>Actinomycetota</taxon>
        <taxon>Actinomycetes</taxon>
        <taxon>Mycobacteriales</taxon>
        <taxon>Nocardiaceae</taxon>
        <taxon>Nocardia</taxon>
    </lineage>
</organism>
<reference evidence="2 3" key="1">
    <citation type="submission" date="2024-06" db="EMBL/GenBank/DDBJ databases">
        <title>The Natural Products Discovery Center: Release of the First 8490 Sequenced Strains for Exploring Actinobacteria Biosynthetic Diversity.</title>
        <authorList>
            <person name="Kalkreuter E."/>
            <person name="Kautsar S.A."/>
            <person name="Yang D."/>
            <person name="Bader C.D."/>
            <person name="Teijaro C.N."/>
            <person name="Fluegel L."/>
            <person name="Davis C.M."/>
            <person name="Simpson J.R."/>
            <person name="Lauterbach L."/>
            <person name="Steele A.D."/>
            <person name="Gui C."/>
            <person name="Meng S."/>
            <person name="Li G."/>
            <person name="Viehrig K."/>
            <person name="Ye F."/>
            <person name="Su P."/>
            <person name="Kiefer A.F."/>
            <person name="Nichols A."/>
            <person name="Cepeda A.J."/>
            <person name="Yan W."/>
            <person name="Fan B."/>
            <person name="Jiang Y."/>
            <person name="Adhikari A."/>
            <person name="Zheng C.-J."/>
            <person name="Schuster L."/>
            <person name="Cowan T.M."/>
            <person name="Smanski M.J."/>
            <person name="Chevrette M.G."/>
            <person name="De Carvalho L.P.S."/>
            <person name="Shen B."/>
        </authorList>
    </citation>
    <scope>NUCLEOTIDE SEQUENCE [LARGE SCALE GENOMIC DNA]</scope>
    <source>
        <strain evidence="2 3">NPDC050403</strain>
    </source>
</reference>
<dbReference type="Proteomes" id="UP001551695">
    <property type="component" value="Unassembled WGS sequence"/>
</dbReference>
<evidence type="ECO:0000256" key="1">
    <source>
        <dbReference type="SAM" id="SignalP"/>
    </source>
</evidence>
<comment type="caution">
    <text evidence="2">The sequence shown here is derived from an EMBL/GenBank/DDBJ whole genome shotgun (WGS) entry which is preliminary data.</text>
</comment>
<gene>
    <name evidence="2" type="ORF">AB0I48_03940</name>
</gene>
<sequence length="172" mass="18659">MRHQKRWTSTRLLFASALAAAFSLVSGCNGWATGEKITVQDENPALAAAFARLLEEQGTAKLSDVIASSGVHIGEWDRMFSVLSPISSDSLNDKLGTQGIQLIGLNTDSDSMTQVFLNGEKVVYAYKDELPRYGVKKGHAKPDSLVSPKSHVVKEVGGGERTAWYLQIEGFS</sequence>
<accession>A0ABV3FMR4</accession>
<protein>
    <recommendedName>
        <fullName evidence="4">Lipoprotein</fullName>
    </recommendedName>
</protein>
<evidence type="ECO:0008006" key="4">
    <source>
        <dbReference type="Google" id="ProtNLM"/>
    </source>
</evidence>
<feature type="signal peptide" evidence="1">
    <location>
        <begin position="1"/>
        <end position="27"/>
    </location>
</feature>
<feature type="chain" id="PRO_5047498075" description="Lipoprotein" evidence="1">
    <location>
        <begin position="28"/>
        <end position="172"/>
    </location>
</feature>
<dbReference type="EMBL" id="JBFAKC010000002">
    <property type="protein sequence ID" value="MEV0706695.1"/>
    <property type="molecule type" value="Genomic_DNA"/>
</dbReference>
<evidence type="ECO:0000313" key="2">
    <source>
        <dbReference type="EMBL" id="MEV0706695.1"/>
    </source>
</evidence>
<name>A0ABV3FMR4_9NOCA</name>
<evidence type="ECO:0000313" key="3">
    <source>
        <dbReference type="Proteomes" id="UP001551695"/>
    </source>
</evidence>
<keyword evidence="3" id="KW-1185">Reference proteome</keyword>
<keyword evidence="1" id="KW-0732">Signal</keyword>
<dbReference type="RefSeq" id="WP_357780101.1">
    <property type="nucleotide sequence ID" value="NZ_JBFAKC010000002.1"/>
</dbReference>